<dbReference type="Proteomes" id="UP000567293">
    <property type="component" value="Unassembled WGS sequence"/>
</dbReference>
<protein>
    <submittedName>
        <fullName evidence="1">Uncharacterized protein</fullName>
    </submittedName>
</protein>
<keyword evidence="2" id="KW-1185">Reference proteome</keyword>
<reference evidence="1" key="1">
    <citation type="submission" date="2020-06" db="EMBL/GenBank/DDBJ databases">
        <title>Legume-microbial interactions unlock mineral nutrients during tropical forest succession.</title>
        <authorList>
            <person name="Epihov D.Z."/>
        </authorList>
    </citation>
    <scope>NUCLEOTIDE SEQUENCE [LARGE SCALE GENOMIC DNA]</scope>
    <source>
        <strain evidence="1">Pan2503</strain>
    </source>
</reference>
<name>A0A7V8NTZ8_9BACT</name>
<gene>
    <name evidence="1" type="ORF">HRJ53_19730</name>
</gene>
<proteinExistence type="predicted"/>
<sequence length="130" mass="14099">MAFKIPTFNLTCNVWRNALAPAPYATPDLALPCNLTPGKRVFTPLSATVFAFRYPMELLLPVGSDVRAMWNGANQDLIEVPAGSKRFYSVLWVDDVAKGFANEYRVAVIGYQVTGGANFAPPIAAPVPLP</sequence>
<evidence type="ECO:0000313" key="1">
    <source>
        <dbReference type="EMBL" id="MBA0087220.1"/>
    </source>
</evidence>
<comment type="caution">
    <text evidence="1">The sequence shown here is derived from an EMBL/GenBank/DDBJ whole genome shotgun (WGS) entry which is preliminary data.</text>
</comment>
<accession>A0A7V8NTZ8</accession>
<evidence type="ECO:0000313" key="2">
    <source>
        <dbReference type="Proteomes" id="UP000567293"/>
    </source>
</evidence>
<dbReference type="EMBL" id="JACDQQ010001890">
    <property type="protein sequence ID" value="MBA0087220.1"/>
    <property type="molecule type" value="Genomic_DNA"/>
</dbReference>
<dbReference type="AlphaFoldDB" id="A0A7V8NTZ8"/>
<organism evidence="1 2">
    <name type="scientific">Candidatus Acidiferrum panamense</name>
    <dbReference type="NCBI Taxonomy" id="2741543"/>
    <lineage>
        <taxon>Bacteria</taxon>
        <taxon>Pseudomonadati</taxon>
        <taxon>Acidobacteriota</taxon>
        <taxon>Terriglobia</taxon>
        <taxon>Candidatus Acidiferrales</taxon>
        <taxon>Candidatus Acidiferrum</taxon>
    </lineage>
</organism>